<dbReference type="PANTHER" id="PTHR13604:SF0">
    <property type="entry name" value="ABASIC SITE PROCESSING PROTEIN HMCES"/>
    <property type="match status" value="1"/>
</dbReference>
<dbReference type="GO" id="GO:0008233">
    <property type="term" value="F:peptidase activity"/>
    <property type="evidence" value="ECO:0007669"/>
    <property type="project" value="UniProtKB-KW"/>
</dbReference>
<dbReference type="SUPFAM" id="SSF143081">
    <property type="entry name" value="BB1717-like"/>
    <property type="match status" value="1"/>
</dbReference>
<name>A0A1H2U7P3_9BACI</name>
<comment type="similarity">
    <text evidence="1 8">Belongs to the SOS response-associated peptidase family.</text>
</comment>
<gene>
    <name evidence="9" type="ORF">SAMN05421781_1604</name>
</gene>
<evidence type="ECO:0000256" key="4">
    <source>
        <dbReference type="ARBA" id="ARBA00022801"/>
    </source>
</evidence>
<keyword evidence="2 8" id="KW-0645">Protease</keyword>
<keyword evidence="5" id="KW-0190">Covalent protein-DNA linkage</keyword>
<reference evidence="9 10" key="1">
    <citation type="submission" date="2016-10" db="EMBL/GenBank/DDBJ databases">
        <authorList>
            <person name="de Groot N.N."/>
        </authorList>
    </citation>
    <scope>NUCLEOTIDE SEQUENCE [LARGE SCALE GENOMIC DNA]</scope>
    <source>
        <strain evidence="9 10">DSM 23126</strain>
    </source>
</reference>
<evidence type="ECO:0000256" key="8">
    <source>
        <dbReference type="RuleBase" id="RU364100"/>
    </source>
</evidence>
<dbReference type="Proteomes" id="UP000199488">
    <property type="component" value="Unassembled WGS sequence"/>
</dbReference>
<accession>A0A1H2U7P3</accession>
<dbReference type="AlphaFoldDB" id="A0A1H2U7P3"/>
<keyword evidence="7" id="KW-0456">Lyase</keyword>
<dbReference type="PANTHER" id="PTHR13604">
    <property type="entry name" value="DC12-RELATED"/>
    <property type="match status" value="1"/>
</dbReference>
<dbReference type="GO" id="GO:0106300">
    <property type="term" value="P:protein-DNA covalent cross-linking repair"/>
    <property type="evidence" value="ECO:0007669"/>
    <property type="project" value="InterPro"/>
</dbReference>
<evidence type="ECO:0000256" key="1">
    <source>
        <dbReference type="ARBA" id="ARBA00008136"/>
    </source>
</evidence>
<dbReference type="GO" id="GO:0003697">
    <property type="term" value="F:single-stranded DNA binding"/>
    <property type="evidence" value="ECO:0007669"/>
    <property type="project" value="InterPro"/>
</dbReference>
<proteinExistence type="inferred from homology"/>
<dbReference type="EC" id="3.4.-.-" evidence="8"/>
<keyword evidence="4 8" id="KW-0378">Hydrolase</keyword>
<evidence type="ECO:0000256" key="7">
    <source>
        <dbReference type="ARBA" id="ARBA00023239"/>
    </source>
</evidence>
<sequence>MCGRYTLVNSREALEKAFGAAFPEGNESYNVAPSQKVLAVASSTEQTKAGWLQWGLIPSWADDKKIGHKMINARAESVDTKPAFRHLLERRRCLVIADGFYEWDREGGTKQPYRITVDNEEPFAFAGLWDRWEGKEETITSCTIITTEANDLMQNIHHRMPVILDEEARKTWLDPHETDKQVLKSLLQPFDASRMAIYPVSTEVNSPKHNHAALIERKG</sequence>
<dbReference type="Gene3D" id="3.90.1680.10">
    <property type="entry name" value="SOS response associated peptidase-like"/>
    <property type="match status" value="1"/>
</dbReference>
<protein>
    <recommendedName>
        <fullName evidence="8">Abasic site processing protein</fullName>
        <ecNumber evidence="8">3.4.-.-</ecNumber>
    </recommendedName>
</protein>
<keyword evidence="3" id="KW-0227">DNA damage</keyword>
<dbReference type="OrthoDB" id="9782620at2"/>
<evidence type="ECO:0000256" key="5">
    <source>
        <dbReference type="ARBA" id="ARBA00023124"/>
    </source>
</evidence>
<keyword evidence="6" id="KW-0238">DNA-binding</keyword>
<dbReference type="GO" id="GO:0006508">
    <property type="term" value="P:proteolysis"/>
    <property type="evidence" value="ECO:0007669"/>
    <property type="project" value="UniProtKB-KW"/>
</dbReference>
<evidence type="ECO:0000313" key="9">
    <source>
        <dbReference type="EMBL" id="SDW52161.1"/>
    </source>
</evidence>
<dbReference type="InterPro" id="IPR036590">
    <property type="entry name" value="SRAP-like"/>
</dbReference>
<dbReference type="Pfam" id="PF02586">
    <property type="entry name" value="SRAP"/>
    <property type="match status" value="1"/>
</dbReference>
<dbReference type="EMBL" id="FNNC01000003">
    <property type="protein sequence ID" value="SDW52161.1"/>
    <property type="molecule type" value="Genomic_DNA"/>
</dbReference>
<dbReference type="GO" id="GO:0016829">
    <property type="term" value="F:lyase activity"/>
    <property type="evidence" value="ECO:0007669"/>
    <property type="project" value="UniProtKB-KW"/>
</dbReference>
<dbReference type="RefSeq" id="WP_091613502.1">
    <property type="nucleotide sequence ID" value="NZ_FNNC01000003.1"/>
</dbReference>
<evidence type="ECO:0000256" key="6">
    <source>
        <dbReference type="ARBA" id="ARBA00023125"/>
    </source>
</evidence>
<dbReference type="InterPro" id="IPR003738">
    <property type="entry name" value="SRAP"/>
</dbReference>
<dbReference type="STRING" id="1122204.SAMN05421781_1604"/>
<organism evidence="9 10">
    <name type="scientific">Marinococcus luteus</name>
    <dbReference type="NCBI Taxonomy" id="1122204"/>
    <lineage>
        <taxon>Bacteria</taxon>
        <taxon>Bacillati</taxon>
        <taxon>Bacillota</taxon>
        <taxon>Bacilli</taxon>
        <taxon>Bacillales</taxon>
        <taxon>Bacillaceae</taxon>
        <taxon>Marinococcus</taxon>
    </lineage>
</organism>
<keyword evidence="10" id="KW-1185">Reference proteome</keyword>
<evidence type="ECO:0000256" key="3">
    <source>
        <dbReference type="ARBA" id="ARBA00022763"/>
    </source>
</evidence>
<evidence type="ECO:0000256" key="2">
    <source>
        <dbReference type="ARBA" id="ARBA00022670"/>
    </source>
</evidence>
<evidence type="ECO:0000313" key="10">
    <source>
        <dbReference type="Proteomes" id="UP000199488"/>
    </source>
</evidence>